<gene>
    <name evidence="1" type="ORF">MNBD_GAMMA06-1497</name>
</gene>
<proteinExistence type="predicted"/>
<dbReference type="AlphaFoldDB" id="A0A3B0WJ54"/>
<dbReference type="EMBL" id="UOFD01000088">
    <property type="protein sequence ID" value="VAW55361.1"/>
    <property type="molecule type" value="Genomic_DNA"/>
</dbReference>
<accession>A0A3B0WJ54</accession>
<name>A0A3B0WJ54_9ZZZZ</name>
<reference evidence="1" key="1">
    <citation type="submission" date="2018-06" db="EMBL/GenBank/DDBJ databases">
        <authorList>
            <person name="Zhirakovskaya E."/>
        </authorList>
    </citation>
    <scope>NUCLEOTIDE SEQUENCE</scope>
</reference>
<protein>
    <submittedName>
        <fullName evidence="1">Uncharacterized protein</fullName>
    </submittedName>
</protein>
<evidence type="ECO:0000313" key="1">
    <source>
        <dbReference type="EMBL" id="VAW55361.1"/>
    </source>
</evidence>
<organism evidence="1">
    <name type="scientific">hydrothermal vent metagenome</name>
    <dbReference type="NCBI Taxonomy" id="652676"/>
    <lineage>
        <taxon>unclassified sequences</taxon>
        <taxon>metagenomes</taxon>
        <taxon>ecological metagenomes</taxon>
    </lineage>
</organism>
<sequence>MTSSNDEQIEELILQESIVSAAGLNSEQVLIGIKGDPSLRESAPLRKRYDSKVDSLFDKLEPNLEDILLNRGIYRIFVGFNSGEIRTNSVFDPLREEIHDAEKIAGKDYINRHFPLILYNEKITLMRELYATLRASEHYKKIPGYWQNILNRRSQQWRPLEPENIPKILSTVRKLRDIEEYYLRNITMCIVQGIVRMQFNCDGTQIIDAHNFKNFLEENV</sequence>